<reference evidence="2" key="2">
    <citation type="journal article" date="2016" name="Sci. Rep.">
        <title>Dictyocaulus viviparus genome, variome and transcriptome elucidate lungworm biology and support future intervention.</title>
        <authorList>
            <person name="McNulty S.N."/>
            <person name="Strube C."/>
            <person name="Rosa B.A."/>
            <person name="Martin J.C."/>
            <person name="Tyagi R."/>
            <person name="Choi Y.J."/>
            <person name="Wang Q."/>
            <person name="Hallsworth Pepin K."/>
            <person name="Zhang X."/>
            <person name="Ozersky P."/>
            <person name="Wilson R.K."/>
            <person name="Sternberg P.W."/>
            <person name="Gasser R.B."/>
            <person name="Mitreva M."/>
        </authorList>
    </citation>
    <scope>NUCLEOTIDE SEQUENCE [LARGE SCALE GENOMIC DNA]</scope>
    <source>
        <strain evidence="2">HannoverDv2000</strain>
    </source>
</reference>
<evidence type="ECO:0000313" key="2">
    <source>
        <dbReference type="Proteomes" id="UP000053766"/>
    </source>
</evidence>
<dbReference type="Gene3D" id="3.40.50.1110">
    <property type="entry name" value="SGNH hydrolase"/>
    <property type="match status" value="1"/>
</dbReference>
<dbReference type="InterPro" id="IPR037460">
    <property type="entry name" value="SEST-like"/>
</dbReference>
<dbReference type="SUPFAM" id="SSF52266">
    <property type="entry name" value="SGNH hydrolase"/>
    <property type="match status" value="1"/>
</dbReference>
<dbReference type="EMBL" id="KN716375">
    <property type="protein sequence ID" value="KJH46002.1"/>
    <property type="molecule type" value="Genomic_DNA"/>
</dbReference>
<dbReference type="PANTHER" id="PTHR37981:SF1">
    <property type="entry name" value="SGNH HYDROLASE-TYPE ESTERASE DOMAIN-CONTAINING PROTEIN"/>
    <property type="match status" value="1"/>
</dbReference>
<evidence type="ECO:0008006" key="3">
    <source>
        <dbReference type="Google" id="ProtNLM"/>
    </source>
</evidence>
<name>A0A0D8XQH4_DICVI</name>
<keyword evidence="2" id="KW-1185">Reference proteome</keyword>
<dbReference type="AlphaFoldDB" id="A0A0D8XQH4"/>
<organism evidence="1 2">
    <name type="scientific">Dictyocaulus viviparus</name>
    <name type="common">Bovine lungworm</name>
    <dbReference type="NCBI Taxonomy" id="29172"/>
    <lineage>
        <taxon>Eukaryota</taxon>
        <taxon>Metazoa</taxon>
        <taxon>Ecdysozoa</taxon>
        <taxon>Nematoda</taxon>
        <taxon>Chromadorea</taxon>
        <taxon>Rhabditida</taxon>
        <taxon>Rhabditina</taxon>
        <taxon>Rhabditomorpha</taxon>
        <taxon>Strongyloidea</taxon>
        <taxon>Metastrongylidae</taxon>
        <taxon>Dictyocaulus</taxon>
    </lineage>
</organism>
<evidence type="ECO:0000313" key="1">
    <source>
        <dbReference type="EMBL" id="KJH46002.1"/>
    </source>
</evidence>
<proteinExistence type="predicted"/>
<protein>
    <recommendedName>
        <fullName evidence="3">SGNH hydrolase-type esterase domain-containing protein</fullName>
    </recommendedName>
</protein>
<dbReference type="OrthoDB" id="21678at2759"/>
<dbReference type="PANTHER" id="PTHR37981">
    <property type="entry name" value="LIPASE 2"/>
    <property type="match status" value="1"/>
</dbReference>
<dbReference type="GO" id="GO:0016788">
    <property type="term" value="F:hydrolase activity, acting on ester bonds"/>
    <property type="evidence" value="ECO:0007669"/>
    <property type="project" value="InterPro"/>
</dbReference>
<dbReference type="GO" id="GO:0006629">
    <property type="term" value="P:lipid metabolic process"/>
    <property type="evidence" value="ECO:0007669"/>
    <property type="project" value="TreeGrafter"/>
</dbReference>
<accession>A0A0D8XQH4</accession>
<dbReference type="Proteomes" id="UP000053766">
    <property type="component" value="Unassembled WGS sequence"/>
</dbReference>
<reference evidence="1 2" key="1">
    <citation type="submission" date="2013-11" db="EMBL/GenBank/DDBJ databases">
        <title>Draft genome of the bovine lungworm Dictyocaulus viviparus.</title>
        <authorList>
            <person name="Mitreva M."/>
        </authorList>
    </citation>
    <scope>NUCLEOTIDE SEQUENCE [LARGE SCALE GENOMIC DNA]</scope>
    <source>
        <strain evidence="1 2">HannoverDv2000</strain>
    </source>
</reference>
<sequence>MVFGTASFFYFFQMLNNLPRMVMYIWDNTLSLRTQHATIDVYPESSSLRLHDSRLINSPSDFERYYGVVVFSACNLSLPDNVTFHWNLYFKGISVHSEESHDCHTKLQCAKDGDYTVYLSITSDQGVVISVGSRTYEARTLWIAIIGDSFASGEGSPDVPKHNGRKALWMDDRCHRSSKSFAAIVFEKVAATVPAYLTFLACTGATIDNGILKSHENASQLSTMASIATKRGRGPDVVILTTGGNDIGFSDIINALVHDYTNYDISLMDMRCLSHPYWCGIANIIVM</sequence>
<dbReference type="InterPro" id="IPR036514">
    <property type="entry name" value="SGNH_hydro_sf"/>
</dbReference>
<gene>
    <name evidence="1" type="ORF">DICVIV_07960</name>
</gene>